<reference evidence="1 2" key="1">
    <citation type="journal article" date="2019" name="Plant Biotechnol. J.">
        <title>The red bayberry genome and genetic basis of sex determination.</title>
        <authorList>
            <person name="Jia H.M."/>
            <person name="Jia H.J."/>
            <person name="Cai Q.L."/>
            <person name="Wang Y."/>
            <person name="Zhao H.B."/>
            <person name="Yang W.F."/>
            <person name="Wang G.Y."/>
            <person name="Li Y.H."/>
            <person name="Zhan D.L."/>
            <person name="Shen Y.T."/>
            <person name="Niu Q.F."/>
            <person name="Chang L."/>
            <person name="Qiu J."/>
            <person name="Zhao L."/>
            <person name="Xie H.B."/>
            <person name="Fu W.Y."/>
            <person name="Jin J."/>
            <person name="Li X.W."/>
            <person name="Jiao Y."/>
            <person name="Zhou C.C."/>
            <person name="Tu T."/>
            <person name="Chai C.Y."/>
            <person name="Gao J.L."/>
            <person name="Fan L.J."/>
            <person name="van de Weg E."/>
            <person name="Wang J.Y."/>
            <person name="Gao Z.S."/>
        </authorList>
    </citation>
    <scope>NUCLEOTIDE SEQUENCE [LARGE SCALE GENOMIC DNA]</scope>
    <source>
        <tissue evidence="1">Leaves</tissue>
    </source>
</reference>
<name>A0A6A1W6S0_9ROSI</name>
<dbReference type="InterPro" id="IPR015943">
    <property type="entry name" value="WD40/YVTN_repeat-like_dom_sf"/>
</dbReference>
<keyword evidence="2" id="KW-1185">Reference proteome</keyword>
<evidence type="ECO:0000313" key="2">
    <source>
        <dbReference type="Proteomes" id="UP000516437"/>
    </source>
</evidence>
<dbReference type="OrthoDB" id="1879717at2759"/>
<dbReference type="PANTHER" id="PTHR47467">
    <property type="entry name" value="OS01G0867200 PROTEIN"/>
    <property type="match status" value="1"/>
</dbReference>
<protein>
    <submittedName>
        <fullName evidence="1">Uncharacterized protein</fullName>
    </submittedName>
</protein>
<dbReference type="Gene3D" id="2.130.10.10">
    <property type="entry name" value="YVTN repeat-like/Quinoprotein amine dehydrogenase"/>
    <property type="match status" value="1"/>
</dbReference>
<accession>A0A6A1W6S0</accession>
<dbReference type="SUPFAM" id="SSF50978">
    <property type="entry name" value="WD40 repeat-like"/>
    <property type="match status" value="1"/>
</dbReference>
<gene>
    <name evidence="1" type="ORF">CJ030_MR3G023987</name>
</gene>
<evidence type="ECO:0000313" key="1">
    <source>
        <dbReference type="EMBL" id="KAB1220845.1"/>
    </source>
</evidence>
<dbReference type="Proteomes" id="UP000516437">
    <property type="component" value="Chromosome 3"/>
</dbReference>
<dbReference type="EMBL" id="RXIC02000021">
    <property type="protein sequence ID" value="KAB1220845.1"/>
    <property type="molecule type" value="Genomic_DNA"/>
</dbReference>
<sequence>MTLEAKSLTKAVVPSTLIPSPSPGNLQSTRLALHVSEDGSSCWAYVASGCHIYKLKYYWLLDTTGRFFRKQRKGKPSDSCAVSGYGLFLVTRCPHRSEIQSIVLAETESTGYLMLGSVDSYGHLIVSKLDPAGEDVNRLIYSVLPRDGGVGEGSWAGLCFSPVQWSMAAVARSFCKTVDVYDQDIHVRTLRTLWYPSALNFMQNLSPANENSILAITEGCQLTIWDLRMKENGGCLHRICGSPGDVFYAVCSSSTGNIAVGGADRTVTVYDPRRWASLSRWVHCSKYEITGLAFSSIDPDHIYIQGVDYEVFCGQWKENTKVFSFRGDSNWLGFTKVLRTSVFNMLERMYMDVCKGVPQKGFLGGWCDSGSIFVADVVAKESEINTVKGFVNGFS</sequence>
<dbReference type="InterPro" id="IPR036322">
    <property type="entry name" value="WD40_repeat_dom_sf"/>
</dbReference>
<comment type="caution">
    <text evidence="1">The sequence shown here is derived from an EMBL/GenBank/DDBJ whole genome shotgun (WGS) entry which is preliminary data.</text>
</comment>
<organism evidence="1 2">
    <name type="scientific">Morella rubra</name>
    <name type="common">Chinese bayberry</name>
    <dbReference type="NCBI Taxonomy" id="262757"/>
    <lineage>
        <taxon>Eukaryota</taxon>
        <taxon>Viridiplantae</taxon>
        <taxon>Streptophyta</taxon>
        <taxon>Embryophyta</taxon>
        <taxon>Tracheophyta</taxon>
        <taxon>Spermatophyta</taxon>
        <taxon>Magnoliopsida</taxon>
        <taxon>eudicotyledons</taxon>
        <taxon>Gunneridae</taxon>
        <taxon>Pentapetalae</taxon>
        <taxon>rosids</taxon>
        <taxon>fabids</taxon>
        <taxon>Fagales</taxon>
        <taxon>Myricaceae</taxon>
        <taxon>Morella</taxon>
    </lineage>
</organism>
<dbReference type="PANTHER" id="PTHR47467:SF1">
    <property type="entry name" value="WD40 REPEAT-CONTAINING PROTEIN"/>
    <property type="match status" value="1"/>
</dbReference>
<proteinExistence type="predicted"/>
<dbReference type="AlphaFoldDB" id="A0A6A1W6S0"/>